<dbReference type="Proteomes" id="UP001178888">
    <property type="component" value="Unassembled WGS sequence"/>
</dbReference>
<gene>
    <name evidence="9" type="ORF">E2K98_18350</name>
    <name evidence="8" type="ORF">RCG21_05140</name>
</gene>
<sequence length="280" mass="30658">MKLEIKPIAAIIVGSAIMGFGIDCFNISNGLTEGGITGITILLKFIFNWDPGLVNLLINIPLMFLGWKTLGRTAFIYTVVGTVSLSIFLSVFENFSLPLHDSLLASLYAGVSVGIGLGIVFRFGGATDGIDIIAYLLKKHMGWSIGRTLFFSDLIVVAISLIYLDLTRAMYTLVAVFIGAKVIDYVQEAAYKAKAVMIISNTNTEIAKKITMEMERGVTLLNGKGGYTGESKEVLYCVVNRNEIGRLKLLVEGMDPYAFVSVNDVYEVLGRGFTHDNRKR</sequence>
<dbReference type="InterPro" id="IPR019264">
    <property type="entry name" value="DUF2179"/>
</dbReference>
<dbReference type="InterPro" id="IPR003740">
    <property type="entry name" value="YitT"/>
</dbReference>
<dbReference type="PIRSF" id="PIRSF006483">
    <property type="entry name" value="Membrane_protein_YitT"/>
    <property type="match status" value="1"/>
</dbReference>
<keyword evidence="3 6" id="KW-0812">Transmembrane</keyword>
<feature type="transmembrane region" description="Helical" evidence="6">
    <location>
        <begin position="48"/>
        <end position="67"/>
    </location>
</feature>
<evidence type="ECO:0000313" key="11">
    <source>
        <dbReference type="Proteomes" id="UP001178888"/>
    </source>
</evidence>
<dbReference type="RefSeq" id="WP_133336643.1">
    <property type="nucleotide sequence ID" value="NZ_JAVGVR010000001.1"/>
</dbReference>
<feature type="transmembrane region" description="Helical" evidence="6">
    <location>
        <begin position="74"/>
        <end position="92"/>
    </location>
</feature>
<name>A0A4R5VNW6_9BACI</name>
<dbReference type="EMBL" id="JAVGVR010000001">
    <property type="protein sequence ID" value="MDQ6595783.1"/>
    <property type="molecule type" value="Genomic_DNA"/>
</dbReference>
<dbReference type="PANTHER" id="PTHR33545">
    <property type="entry name" value="UPF0750 MEMBRANE PROTEIN YITT-RELATED"/>
    <property type="match status" value="1"/>
</dbReference>
<organism evidence="9 10">
    <name type="scientific">Bacillus salipaludis</name>
    <dbReference type="NCBI Taxonomy" id="2547811"/>
    <lineage>
        <taxon>Bacteria</taxon>
        <taxon>Bacillati</taxon>
        <taxon>Bacillota</taxon>
        <taxon>Bacilli</taxon>
        <taxon>Bacillales</taxon>
        <taxon>Bacillaceae</taxon>
        <taxon>Bacillus</taxon>
    </lineage>
</organism>
<feature type="domain" description="DUF2179" evidence="7">
    <location>
        <begin position="216"/>
        <end position="270"/>
    </location>
</feature>
<comment type="subcellular location">
    <subcellularLocation>
        <location evidence="1">Cell membrane</location>
        <topology evidence="1">Multi-pass membrane protein</topology>
    </subcellularLocation>
</comment>
<evidence type="ECO:0000259" key="7">
    <source>
        <dbReference type="Pfam" id="PF10035"/>
    </source>
</evidence>
<dbReference type="EMBL" id="SMYO01000008">
    <property type="protein sequence ID" value="TDK59878.1"/>
    <property type="molecule type" value="Genomic_DNA"/>
</dbReference>
<accession>A0A4R5VNW6</accession>
<evidence type="ECO:0000256" key="2">
    <source>
        <dbReference type="ARBA" id="ARBA00022475"/>
    </source>
</evidence>
<dbReference type="GO" id="GO:0005886">
    <property type="term" value="C:plasma membrane"/>
    <property type="evidence" value="ECO:0007669"/>
    <property type="project" value="UniProtKB-SubCell"/>
</dbReference>
<feature type="transmembrane region" description="Helical" evidence="6">
    <location>
        <begin position="104"/>
        <end position="124"/>
    </location>
</feature>
<comment type="caution">
    <text evidence="9">The sequence shown here is derived from an EMBL/GenBank/DDBJ whole genome shotgun (WGS) entry which is preliminary data.</text>
</comment>
<evidence type="ECO:0000256" key="5">
    <source>
        <dbReference type="ARBA" id="ARBA00023136"/>
    </source>
</evidence>
<protein>
    <submittedName>
        <fullName evidence="9">YitT family protein</fullName>
    </submittedName>
</protein>
<dbReference type="PANTHER" id="PTHR33545:SF10">
    <property type="entry name" value="UPF0750 MEMBRANE PROTEIN YPJC"/>
    <property type="match status" value="1"/>
</dbReference>
<keyword evidence="4 6" id="KW-1133">Transmembrane helix</keyword>
<dbReference type="Proteomes" id="UP000295132">
    <property type="component" value="Unassembled WGS sequence"/>
</dbReference>
<evidence type="ECO:0000313" key="8">
    <source>
        <dbReference type="EMBL" id="MDQ6595783.1"/>
    </source>
</evidence>
<dbReference type="Pfam" id="PF02588">
    <property type="entry name" value="YitT_membrane"/>
    <property type="match status" value="1"/>
</dbReference>
<dbReference type="InterPro" id="IPR015867">
    <property type="entry name" value="N-reg_PII/ATP_PRibTrfase_C"/>
</dbReference>
<evidence type="ECO:0000256" key="1">
    <source>
        <dbReference type="ARBA" id="ARBA00004651"/>
    </source>
</evidence>
<proteinExistence type="predicted"/>
<keyword evidence="5 6" id="KW-0472">Membrane</keyword>
<dbReference type="CDD" id="cd16380">
    <property type="entry name" value="YitT_C"/>
    <property type="match status" value="1"/>
</dbReference>
<evidence type="ECO:0000256" key="4">
    <source>
        <dbReference type="ARBA" id="ARBA00022989"/>
    </source>
</evidence>
<dbReference type="Gene3D" id="3.30.70.120">
    <property type="match status" value="1"/>
</dbReference>
<keyword evidence="11" id="KW-1185">Reference proteome</keyword>
<evidence type="ECO:0000313" key="10">
    <source>
        <dbReference type="Proteomes" id="UP000295132"/>
    </source>
</evidence>
<evidence type="ECO:0000313" key="9">
    <source>
        <dbReference type="EMBL" id="TDK59878.1"/>
    </source>
</evidence>
<feature type="transmembrane region" description="Helical" evidence="6">
    <location>
        <begin position="7"/>
        <end position="28"/>
    </location>
</feature>
<evidence type="ECO:0000256" key="6">
    <source>
        <dbReference type="SAM" id="Phobius"/>
    </source>
</evidence>
<dbReference type="AlphaFoldDB" id="A0A4R5VNW6"/>
<reference evidence="8" key="2">
    <citation type="submission" date="2023-08" db="EMBL/GenBank/DDBJ databases">
        <title>Nitrogen cycling bacteria in agricultural field soils.</title>
        <authorList>
            <person name="Jang J."/>
        </authorList>
    </citation>
    <scope>NUCLEOTIDE SEQUENCE</scope>
    <source>
        <strain evidence="8">PS3-36</strain>
    </source>
</reference>
<feature type="transmembrane region" description="Helical" evidence="6">
    <location>
        <begin position="145"/>
        <end position="163"/>
    </location>
</feature>
<dbReference type="InterPro" id="IPR051461">
    <property type="entry name" value="UPF0750_membrane"/>
</dbReference>
<reference evidence="9 10" key="1">
    <citation type="submission" date="2019-03" db="EMBL/GenBank/DDBJ databases">
        <title>Bacillus niacini sp. nov. a Nicotinate-Metabolizing Mesophile Isolated from Soil.</title>
        <authorList>
            <person name="Zhang G."/>
        </authorList>
    </citation>
    <scope>NUCLEOTIDE SEQUENCE [LARGE SCALE GENOMIC DNA]</scope>
    <source>
        <strain evidence="9 10">WN066</strain>
    </source>
</reference>
<evidence type="ECO:0000256" key="3">
    <source>
        <dbReference type="ARBA" id="ARBA00022692"/>
    </source>
</evidence>
<keyword evidence="2" id="KW-1003">Cell membrane</keyword>
<dbReference type="Pfam" id="PF10035">
    <property type="entry name" value="DUF2179"/>
    <property type="match status" value="1"/>
</dbReference>